<dbReference type="PANTHER" id="PTHR46296:SF8">
    <property type="entry name" value="OS06G0297800 PROTEIN"/>
    <property type="match status" value="1"/>
</dbReference>
<dbReference type="Pfam" id="PF16016">
    <property type="entry name" value="VASt"/>
    <property type="match status" value="2"/>
</dbReference>
<feature type="compositionally biased region" description="Polar residues" evidence="5">
    <location>
        <begin position="203"/>
        <end position="212"/>
    </location>
</feature>
<dbReference type="PROSITE" id="PS51778">
    <property type="entry name" value="VAST"/>
    <property type="match status" value="2"/>
</dbReference>
<dbReference type="InterPro" id="IPR011993">
    <property type="entry name" value="PH-like_dom_sf"/>
</dbReference>
<evidence type="ECO:0000256" key="1">
    <source>
        <dbReference type="ARBA" id="ARBA00004167"/>
    </source>
</evidence>
<dbReference type="CDD" id="cd13219">
    <property type="entry name" value="PH-GRAM_C2-GRAM"/>
    <property type="match status" value="1"/>
</dbReference>
<dbReference type="InterPro" id="IPR035892">
    <property type="entry name" value="C2_domain_sf"/>
</dbReference>
<reference evidence="8" key="2">
    <citation type="submission" date="2022-03" db="EMBL/GenBank/DDBJ databases">
        <title>Draft title - Genomic analysis of global carrot germplasm unveils the trajectory of domestication and the origin of high carotenoid orange carrot.</title>
        <authorList>
            <person name="Iorizzo M."/>
            <person name="Ellison S."/>
            <person name="Senalik D."/>
            <person name="Macko-Podgorni A."/>
            <person name="Grzebelus D."/>
            <person name="Bostan H."/>
            <person name="Rolling W."/>
            <person name="Curaba J."/>
            <person name="Simon P."/>
        </authorList>
    </citation>
    <scope>NUCLEOTIDE SEQUENCE</scope>
    <source>
        <tissue evidence="8">Leaf</tissue>
    </source>
</reference>
<evidence type="ECO:0000256" key="2">
    <source>
        <dbReference type="ARBA" id="ARBA00022692"/>
    </source>
</evidence>
<dbReference type="Proteomes" id="UP000077755">
    <property type="component" value="Chromosome 1"/>
</dbReference>
<evidence type="ECO:0000313" key="9">
    <source>
        <dbReference type="Proteomes" id="UP000077755"/>
    </source>
</evidence>
<proteinExistence type="predicted"/>
<keyword evidence="2" id="KW-0812">Transmembrane</keyword>
<evidence type="ECO:0000313" key="8">
    <source>
        <dbReference type="EMBL" id="WOG83153.1"/>
    </source>
</evidence>
<dbReference type="EMBL" id="CP093343">
    <property type="protein sequence ID" value="WOG83153.1"/>
    <property type="molecule type" value="Genomic_DNA"/>
</dbReference>
<feature type="compositionally biased region" description="Basic and acidic residues" evidence="5">
    <location>
        <begin position="221"/>
        <end position="232"/>
    </location>
</feature>
<dbReference type="CDD" id="cd00030">
    <property type="entry name" value="C2"/>
    <property type="match status" value="2"/>
</dbReference>
<dbReference type="SMART" id="SM00568">
    <property type="entry name" value="GRAM"/>
    <property type="match status" value="1"/>
</dbReference>
<keyword evidence="4" id="KW-0472">Membrane</keyword>
<dbReference type="InterPro" id="IPR000008">
    <property type="entry name" value="C2_dom"/>
</dbReference>
<keyword evidence="9" id="KW-1185">Reference proteome</keyword>
<dbReference type="SUPFAM" id="SSF49562">
    <property type="entry name" value="C2 domain (Calcium/lipid-binding domain, CaLB)"/>
    <property type="match status" value="2"/>
</dbReference>
<evidence type="ECO:0000259" key="6">
    <source>
        <dbReference type="PROSITE" id="PS50004"/>
    </source>
</evidence>
<evidence type="ECO:0000256" key="3">
    <source>
        <dbReference type="ARBA" id="ARBA00022989"/>
    </source>
</evidence>
<feature type="compositionally biased region" description="Basic and acidic residues" evidence="5">
    <location>
        <begin position="852"/>
        <end position="861"/>
    </location>
</feature>
<evidence type="ECO:0000256" key="4">
    <source>
        <dbReference type="ARBA" id="ARBA00023136"/>
    </source>
</evidence>
<dbReference type="AlphaFoldDB" id="A0AAF0W7N3"/>
<protein>
    <recommendedName>
        <fullName evidence="10">C2 and GRAM domain-containing protein</fullName>
    </recommendedName>
</protein>
<dbReference type="Gene3D" id="2.60.40.150">
    <property type="entry name" value="C2 domain"/>
    <property type="match status" value="2"/>
</dbReference>
<accession>A0AAF0W7N3</accession>
<feature type="domain" description="VASt" evidence="7">
    <location>
        <begin position="260"/>
        <end position="432"/>
    </location>
</feature>
<gene>
    <name evidence="8" type="ORF">DCAR_0102327</name>
</gene>
<dbReference type="PANTHER" id="PTHR46296">
    <property type="entry name" value="BNAA05G37250D PROTEIN"/>
    <property type="match status" value="1"/>
</dbReference>
<feature type="domain" description="C2" evidence="6">
    <location>
        <begin position="528"/>
        <end position="646"/>
    </location>
</feature>
<dbReference type="KEGG" id="dcr:108200440"/>
<sequence length="1049" mass="117193">MKLLVRVIEARNIPAMDQNGFSDPYVKVKIGKQKFKSKVVKKTLNPMWCEEFSLKVEDLKDVLKVYVLDEDKFRKDDFVGLVEFPVSQVFDAEGQSLGTTWYTLKPKNKKAKIKECGEILLTVCFSHSNSVMDMQSLDSNASGNFDTQSDYSRLRSLCSQPSSVKLDEVAPPKEEKPQKQKFAEKIAHIFNKNSDVSNKISDALSRTSSKATNLPEVPETANKESHGEKSEESSSSGSYEEMMKTMENRDQGSEMPNNLPGGVVLDQLYAIASSEMNSLLFSPDSTIIKSLADVQKTTELQIGPWKFENGGETLKRVITCTKSATKLVKALKATEEQTYLKADGRGFAVLASVSTPDAPYGGCFKTEVLYCITPGPDLPSGEQSSQLVVSWRINFLQSTMMKGMIENGAKQGIRDSFEQFTTLLAERVNPADVKGNASEKEQALASLQGEPQSDWKLAIQYFGNLTCISAIVIGLYVLVHLFLATPSTIQGLEFVGLDLPDSIGELIVSGVFVLQGERFLALISRFMQARRQKGSDHGVKAQGDGWLLTVALLEGNNMAAVDPSGLSDPYVVFSCNGRTRSSSIKFQTSDPQWNEIFEFDAMDEPPSVMDVNVYDFDGPFDEATSLGHGEINFVKTNISELSDVWFPLQGNLAQACQSKLHLRIFLNDTRGSNVVKEYLSKMEKEVGKKIKLRSPQTNSAFQKLFKLPPEEFLINDFTCQLKRKLPLQGRLFLSARIIGFHSDLFGRKTRFFFLWEDIESIQVDPPTLSSMGSPIIVMTLRPGRGLDAKHGAKTHDTEGRLKFHFQSFVSFNVAHRTIMALWKAKSLTPEQKVRIAEQEAGGKELHILEDESFSKSQHVSEDESDTKGLQSEDNGSLFGFGDVGMSVIYSSVLSVPVDSVMELFGGNELEQKAMETAGCINYSQSPWESEKADIYERQIYFRSKQISQYRGEVTSTQQKSRLSDIDGWAIEEVMTFHGIPLSDHFNVHLKYHIEDDARGMGCNVQVFLGIAWLKGTKQKKRFTKNIFSNMQEKLKVMFSIVEKEYASAK</sequence>
<reference evidence="8" key="1">
    <citation type="journal article" date="2016" name="Nat. Genet.">
        <title>A high-quality carrot genome assembly provides new insights into carotenoid accumulation and asterid genome evolution.</title>
        <authorList>
            <person name="Iorizzo M."/>
            <person name="Ellison S."/>
            <person name="Senalik D."/>
            <person name="Zeng P."/>
            <person name="Satapoomin P."/>
            <person name="Huang J."/>
            <person name="Bowman M."/>
            <person name="Iovene M."/>
            <person name="Sanseverino W."/>
            <person name="Cavagnaro P."/>
            <person name="Yildiz M."/>
            <person name="Macko-Podgorni A."/>
            <person name="Moranska E."/>
            <person name="Grzebelus E."/>
            <person name="Grzebelus D."/>
            <person name="Ashrafi H."/>
            <person name="Zheng Z."/>
            <person name="Cheng S."/>
            <person name="Spooner D."/>
            <person name="Van Deynze A."/>
            <person name="Simon P."/>
        </authorList>
    </citation>
    <scope>NUCLEOTIDE SEQUENCE</scope>
    <source>
        <tissue evidence="8">Leaf</tissue>
    </source>
</reference>
<dbReference type="InterPro" id="IPR031968">
    <property type="entry name" value="VASt"/>
</dbReference>
<dbReference type="PRINTS" id="PR00360">
    <property type="entry name" value="C2DOMAIN"/>
</dbReference>
<feature type="domain" description="VASt" evidence="7">
    <location>
        <begin position="884"/>
        <end position="1049"/>
    </location>
</feature>
<dbReference type="Pfam" id="PF00168">
    <property type="entry name" value="C2"/>
    <property type="match status" value="2"/>
</dbReference>
<feature type="region of interest" description="Disordered" evidence="5">
    <location>
        <begin position="852"/>
        <end position="871"/>
    </location>
</feature>
<feature type="region of interest" description="Disordered" evidence="5">
    <location>
        <begin position="203"/>
        <end position="241"/>
    </location>
</feature>
<keyword evidence="3" id="KW-1133">Transmembrane helix</keyword>
<organism evidence="8 9">
    <name type="scientific">Daucus carota subsp. sativus</name>
    <name type="common">Carrot</name>
    <dbReference type="NCBI Taxonomy" id="79200"/>
    <lineage>
        <taxon>Eukaryota</taxon>
        <taxon>Viridiplantae</taxon>
        <taxon>Streptophyta</taxon>
        <taxon>Embryophyta</taxon>
        <taxon>Tracheophyta</taxon>
        <taxon>Spermatophyta</taxon>
        <taxon>Magnoliopsida</taxon>
        <taxon>eudicotyledons</taxon>
        <taxon>Gunneridae</taxon>
        <taxon>Pentapetalae</taxon>
        <taxon>asterids</taxon>
        <taxon>campanulids</taxon>
        <taxon>Apiales</taxon>
        <taxon>Apiaceae</taxon>
        <taxon>Apioideae</taxon>
        <taxon>Scandiceae</taxon>
        <taxon>Daucinae</taxon>
        <taxon>Daucus</taxon>
        <taxon>Daucus sect. Daucus</taxon>
    </lineage>
</organism>
<evidence type="ECO:0000256" key="5">
    <source>
        <dbReference type="SAM" id="MobiDB-lite"/>
    </source>
</evidence>
<dbReference type="SMART" id="SM00239">
    <property type="entry name" value="C2"/>
    <property type="match status" value="2"/>
</dbReference>
<dbReference type="Gene3D" id="2.30.29.30">
    <property type="entry name" value="Pleckstrin-homology domain (PH domain)/Phosphotyrosine-binding domain (PTB)"/>
    <property type="match status" value="1"/>
</dbReference>
<feature type="domain" description="C2" evidence="6">
    <location>
        <begin position="1"/>
        <end position="102"/>
    </location>
</feature>
<dbReference type="InterPro" id="IPR044511">
    <property type="entry name" value="At1g03370/At5g50170-like"/>
</dbReference>
<evidence type="ECO:0008006" key="10">
    <source>
        <dbReference type="Google" id="ProtNLM"/>
    </source>
</evidence>
<dbReference type="PROSITE" id="PS50004">
    <property type="entry name" value="C2"/>
    <property type="match status" value="2"/>
</dbReference>
<comment type="subcellular location">
    <subcellularLocation>
        <location evidence="1">Membrane</location>
        <topology evidence="1">Single-pass membrane protein</topology>
    </subcellularLocation>
</comment>
<evidence type="ECO:0000259" key="7">
    <source>
        <dbReference type="PROSITE" id="PS51778"/>
    </source>
</evidence>
<dbReference type="Pfam" id="PF02893">
    <property type="entry name" value="GRAM"/>
    <property type="match status" value="1"/>
</dbReference>
<name>A0AAF0W7N3_DAUCS</name>
<dbReference type="InterPro" id="IPR004182">
    <property type="entry name" value="GRAM"/>
</dbReference>
<dbReference type="GO" id="GO:0016020">
    <property type="term" value="C:membrane"/>
    <property type="evidence" value="ECO:0007669"/>
    <property type="project" value="UniProtKB-SubCell"/>
</dbReference>